<dbReference type="PANTHER" id="PTHR12277:SF81">
    <property type="entry name" value="PROTEIN ABHD13"/>
    <property type="match status" value="1"/>
</dbReference>
<feature type="domain" description="Serine aminopeptidase S33" evidence="2">
    <location>
        <begin position="107"/>
        <end position="237"/>
    </location>
</feature>
<dbReference type="PANTHER" id="PTHR12277">
    <property type="entry name" value="ALPHA/BETA HYDROLASE DOMAIN-CONTAINING PROTEIN"/>
    <property type="match status" value="1"/>
</dbReference>
<evidence type="ECO:0000313" key="3">
    <source>
        <dbReference type="EMBL" id="VVD00196.1"/>
    </source>
</evidence>
<dbReference type="GO" id="GO:0008474">
    <property type="term" value="F:palmitoyl-(protein) hydrolase activity"/>
    <property type="evidence" value="ECO:0007669"/>
    <property type="project" value="TreeGrafter"/>
</dbReference>
<keyword evidence="1" id="KW-0472">Membrane</keyword>
<accession>A0A5E4QPB1</accession>
<evidence type="ECO:0000259" key="2">
    <source>
        <dbReference type="Pfam" id="PF12146"/>
    </source>
</evidence>
<dbReference type="OrthoDB" id="10249433at2759"/>
<dbReference type="EMBL" id="FZQP02004523">
    <property type="protein sequence ID" value="VVD00196.1"/>
    <property type="molecule type" value="Genomic_DNA"/>
</dbReference>
<reference evidence="3 4" key="1">
    <citation type="submission" date="2017-07" db="EMBL/GenBank/DDBJ databases">
        <authorList>
            <person name="Talla V."/>
            <person name="Backstrom N."/>
        </authorList>
    </citation>
    <scope>NUCLEOTIDE SEQUENCE [LARGE SCALE GENOMIC DNA]</scope>
</reference>
<gene>
    <name evidence="3" type="ORF">LSINAPIS_LOCUS10888</name>
</gene>
<proteinExistence type="predicted"/>
<keyword evidence="1" id="KW-1133">Transmembrane helix</keyword>
<dbReference type="Proteomes" id="UP000324832">
    <property type="component" value="Unassembled WGS sequence"/>
</dbReference>
<dbReference type="InterPro" id="IPR022742">
    <property type="entry name" value="Hydrolase_4"/>
</dbReference>
<dbReference type="InterPro" id="IPR029058">
    <property type="entry name" value="AB_hydrolase_fold"/>
</dbReference>
<feature type="transmembrane region" description="Helical" evidence="1">
    <location>
        <begin position="12"/>
        <end position="30"/>
    </location>
</feature>
<sequence length="335" mass="38227">MYNLLKIIIYRLWVFASLVIISSGLLLWFYGQLLAFTVFILGICGVLYTAQDLLLYYPNDPPDSRTFVLQPSNFQLPYENIKITTNDGYKIHLYLIKQLSNSNHIPTMIFFHGNAGNMGQRLTNVSKLYHKLNINILLVEYRGYGLSEGSPSETGLYTDAQAAFDYIMQRSDVDRSKILLFGRSLGGAIAIDLASRIENRNKIWAMIVENTFTSIPDMAKILLKWRILSWLPQFCHKNKYMSLMKMRSVLTPTLVISGSNDLLVPPIMGKELYVRCGAVYRNLAVMPGGDHDNTWTCIDYYSTIQQFLDHVPELPESVSPLYETNDNDSQLVHIV</sequence>
<evidence type="ECO:0000313" key="4">
    <source>
        <dbReference type="Proteomes" id="UP000324832"/>
    </source>
</evidence>
<dbReference type="SUPFAM" id="SSF53474">
    <property type="entry name" value="alpha/beta-Hydrolases"/>
    <property type="match status" value="1"/>
</dbReference>
<dbReference type="Pfam" id="PF12146">
    <property type="entry name" value="Hydrolase_4"/>
    <property type="match status" value="1"/>
</dbReference>
<feature type="transmembrane region" description="Helical" evidence="1">
    <location>
        <begin position="36"/>
        <end position="57"/>
    </location>
</feature>
<evidence type="ECO:0000256" key="1">
    <source>
        <dbReference type="SAM" id="Phobius"/>
    </source>
</evidence>
<protein>
    <recommendedName>
        <fullName evidence="2">Serine aminopeptidase S33 domain-containing protein</fullName>
    </recommendedName>
</protein>
<dbReference type="Gene3D" id="3.40.50.1820">
    <property type="entry name" value="alpha/beta hydrolase"/>
    <property type="match status" value="1"/>
</dbReference>
<dbReference type="GO" id="GO:0016020">
    <property type="term" value="C:membrane"/>
    <property type="evidence" value="ECO:0007669"/>
    <property type="project" value="TreeGrafter"/>
</dbReference>
<name>A0A5E4QPB1_9NEOP</name>
<organism evidence="3 4">
    <name type="scientific">Leptidea sinapis</name>
    <dbReference type="NCBI Taxonomy" id="189913"/>
    <lineage>
        <taxon>Eukaryota</taxon>
        <taxon>Metazoa</taxon>
        <taxon>Ecdysozoa</taxon>
        <taxon>Arthropoda</taxon>
        <taxon>Hexapoda</taxon>
        <taxon>Insecta</taxon>
        <taxon>Pterygota</taxon>
        <taxon>Neoptera</taxon>
        <taxon>Endopterygota</taxon>
        <taxon>Lepidoptera</taxon>
        <taxon>Glossata</taxon>
        <taxon>Ditrysia</taxon>
        <taxon>Papilionoidea</taxon>
        <taxon>Pieridae</taxon>
        <taxon>Dismorphiinae</taxon>
        <taxon>Leptidea</taxon>
    </lineage>
</organism>
<dbReference type="AlphaFoldDB" id="A0A5E4QPB1"/>
<keyword evidence="4" id="KW-1185">Reference proteome</keyword>
<keyword evidence="1" id="KW-0812">Transmembrane</keyword>